<dbReference type="AlphaFoldDB" id="A1B6C2"/>
<dbReference type="PRINTS" id="PR00156">
    <property type="entry name" value="COPPERBLUE"/>
</dbReference>
<feature type="binding site" evidence="8">
    <location>
        <position position="58"/>
    </location>
    <ligand>
        <name>Cu cation</name>
        <dbReference type="ChEBI" id="CHEBI:23378"/>
    </ligand>
</feature>
<feature type="binding site" evidence="8">
    <location>
        <position position="104"/>
    </location>
    <ligand>
        <name>Cu cation</name>
        <dbReference type="ChEBI" id="CHEBI:23378"/>
    </ligand>
</feature>
<name>A1B6C2_PARDP</name>
<dbReference type="KEGG" id="pde:Pden_2983"/>
<evidence type="ECO:0000256" key="6">
    <source>
        <dbReference type="ARBA" id="ARBA00023008"/>
    </source>
</evidence>
<reference evidence="12" key="1">
    <citation type="submission" date="2006-12" db="EMBL/GenBank/DDBJ databases">
        <title>Complete sequence of chromosome 2 of Paracoccus denitrificans PD1222.</title>
        <authorList>
            <person name="Copeland A."/>
            <person name="Lucas S."/>
            <person name="Lapidus A."/>
            <person name="Barry K."/>
            <person name="Detter J.C."/>
            <person name="Glavina del Rio T."/>
            <person name="Hammon N."/>
            <person name="Israni S."/>
            <person name="Dalin E."/>
            <person name="Tice H."/>
            <person name="Pitluck S."/>
            <person name="Munk A.C."/>
            <person name="Brettin T."/>
            <person name="Bruce D."/>
            <person name="Han C."/>
            <person name="Tapia R."/>
            <person name="Gilna P."/>
            <person name="Schmutz J."/>
            <person name="Larimer F."/>
            <person name="Land M."/>
            <person name="Hauser L."/>
            <person name="Kyrpides N."/>
            <person name="Lykidis A."/>
            <person name="Spiro S."/>
            <person name="Richardson D.J."/>
            <person name="Moir J.W.B."/>
            <person name="Ferguson S.J."/>
            <person name="van Spanning R.J.M."/>
            <person name="Richardson P."/>
        </authorList>
    </citation>
    <scope>NUCLEOTIDE SEQUENCE [LARGE SCALE GENOMIC DNA]</scope>
    <source>
        <strain evidence="12">Pd 1222</strain>
    </source>
</reference>
<sequence>MRLFPIALLAALASPALAETHLVKMLNGNHLGGMVYEPEFLSVAPGDSVKFLATQRGHNAASIDGFLPEGAETFLGRINEEIEITLAHEGFYGIKCSPHFDMGMVMLIRVGDAPLEGVELPENMPQGAKDRFAQIVERAGAGE</sequence>
<keyword evidence="2" id="KW-0813">Transport</keyword>
<feature type="domain" description="Blue (type 1) copper" evidence="10">
    <location>
        <begin position="24"/>
        <end position="110"/>
    </location>
</feature>
<dbReference type="HOGENOM" id="CLU_124330_0_0_5"/>
<dbReference type="PRINTS" id="PR00155">
    <property type="entry name" value="AMICYANIN"/>
</dbReference>
<evidence type="ECO:0000256" key="9">
    <source>
        <dbReference type="SAM" id="SignalP"/>
    </source>
</evidence>
<dbReference type="EnsemblBacteria" id="ABL71066">
    <property type="protein sequence ID" value="ABL71066"/>
    <property type="gene ID" value="Pden_2983"/>
</dbReference>
<evidence type="ECO:0000256" key="8">
    <source>
        <dbReference type="PIRSR" id="PIRSR602386-1"/>
    </source>
</evidence>
<dbReference type="EMBL" id="CP000490">
    <property type="protein sequence ID" value="ABL71066.1"/>
    <property type="molecule type" value="Genomic_DNA"/>
</dbReference>
<dbReference type="GO" id="GO:0005507">
    <property type="term" value="F:copper ion binding"/>
    <property type="evidence" value="ECO:0007669"/>
    <property type="project" value="UniProtKB-UniRule"/>
</dbReference>
<evidence type="ECO:0000256" key="2">
    <source>
        <dbReference type="ARBA" id="ARBA00022448"/>
    </source>
</evidence>
<dbReference type="InterPro" id="IPR001235">
    <property type="entry name" value="Copper_blue_Plastocyanin"/>
</dbReference>
<feature type="binding site" evidence="8">
    <location>
        <position position="99"/>
    </location>
    <ligand>
        <name>Cu cation</name>
        <dbReference type="ChEBI" id="CHEBI:23378"/>
    </ligand>
</feature>
<dbReference type="CDD" id="cd04218">
    <property type="entry name" value="Pseudoazurin"/>
    <property type="match status" value="1"/>
</dbReference>
<evidence type="ECO:0000256" key="7">
    <source>
        <dbReference type="NCBIfam" id="TIGR02375"/>
    </source>
</evidence>
<comment type="subcellular location">
    <subcellularLocation>
        <location evidence="1">Periplasm</location>
    </subcellularLocation>
</comment>
<feature type="signal peptide" evidence="9">
    <location>
        <begin position="1"/>
        <end position="18"/>
    </location>
</feature>
<evidence type="ECO:0000313" key="12">
    <source>
        <dbReference type="Proteomes" id="UP000000361"/>
    </source>
</evidence>
<dbReference type="InterPro" id="IPR012745">
    <property type="entry name" value="Pseudoazurin"/>
</dbReference>
<evidence type="ECO:0000256" key="1">
    <source>
        <dbReference type="ARBA" id="ARBA00004418"/>
    </source>
</evidence>
<evidence type="ECO:0000313" key="11">
    <source>
        <dbReference type="EMBL" id="ABL71066.1"/>
    </source>
</evidence>
<gene>
    <name evidence="11" type="ordered locus">Pden_2983</name>
</gene>
<keyword evidence="4" id="KW-0574">Periplasm</keyword>
<dbReference type="NCBIfam" id="TIGR02375">
    <property type="entry name" value="pseudoazurin"/>
    <property type="match status" value="1"/>
</dbReference>
<dbReference type="InterPro" id="IPR000923">
    <property type="entry name" value="BlueCu_1"/>
</dbReference>
<dbReference type="STRING" id="318586.Pden_2983"/>
<evidence type="ECO:0000256" key="4">
    <source>
        <dbReference type="ARBA" id="ARBA00022764"/>
    </source>
</evidence>
<proteinExistence type="predicted"/>
<comment type="cofactor">
    <cofactor evidence="8">
        <name>Cu cation</name>
        <dbReference type="ChEBI" id="CHEBI:23378"/>
    </cofactor>
    <text evidence="8">Binds 1 copper ion per subunit.</text>
</comment>
<dbReference type="InterPro" id="IPR008972">
    <property type="entry name" value="Cupredoxin"/>
</dbReference>
<dbReference type="GeneID" id="93452667"/>
<evidence type="ECO:0000259" key="10">
    <source>
        <dbReference type="Pfam" id="PF00127"/>
    </source>
</evidence>
<organism evidence="11 12">
    <name type="scientific">Paracoccus denitrificans (strain Pd 1222)</name>
    <dbReference type="NCBI Taxonomy" id="318586"/>
    <lineage>
        <taxon>Bacteria</taxon>
        <taxon>Pseudomonadati</taxon>
        <taxon>Pseudomonadota</taxon>
        <taxon>Alphaproteobacteria</taxon>
        <taxon>Rhodobacterales</taxon>
        <taxon>Paracoccaceae</taxon>
        <taxon>Paracoccus</taxon>
    </lineage>
</organism>
<feature type="binding site" evidence="8">
    <location>
        <position position="96"/>
    </location>
    <ligand>
        <name>Cu cation</name>
        <dbReference type="ChEBI" id="CHEBI:23378"/>
    </ligand>
</feature>
<dbReference type="GO" id="GO:0009055">
    <property type="term" value="F:electron transfer activity"/>
    <property type="evidence" value="ECO:0007669"/>
    <property type="project" value="InterPro"/>
</dbReference>
<protein>
    <recommendedName>
        <fullName evidence="7">Pseudoazurin</fullName>
    </recommendedName>
</protein>
<accession>A1B6C2</accession>
<dbReference type="RefSeq" id="WP_011749255.1">
    <property type="nucleotide sequence ID" value="NC_008687.1"/>
</dbReference>
<dbReference type="OrthoDB" id="7510199at2"/>
<keyword evidence="5" id="KW-0249">Electron transport</keyword>
<keyword evidence="12" id="KW-1185">Reference proteome</keyword>
<feature type="chain" id="PRO_5002632112" description="Pseudoazurin" evidence="9">
    <location>
        <begin position="19"/>
        <end position="143"/>
    </location>
</feature>
<dbReference type="Proteomes" id="UP000000361">
    <property type="component" value="Chromosome 2"/>
</dbReference>
<evidence type="ECO:0000256" key="3">
    <source>
        <dbReference type="ARBA" id="ARBA00022723"/>
    </source>
</evidence>
<dbReference type="GO" id="GO:0042597">
    <property type="term" value="C:periplasmic space"/>
    <property type="evidence" value="ECO:0007669"/>
    <property type="project" value="UniProtKB-SubCell"/>
</dbReference>
<keyword evidence="6 8" id="KW-0186">Copper</keyword>
<dbReference type="Pfam" id="PF00127">
    <property type="entry name" value="Copper-bind"/>
    <property type="match status" value="1"/>
</dbReference>
<dbReference type="eggNOG" id="COG3794">
    <property type="taxonomic scope" value="Bacteria"/>
</dbReference>
<dbReference type="SUPFAM" id="SSF49503">
    <property type="entry name" value="Cupredoxins"/>
    <property type="match status" value="1"/>
</dbReference>
<dbReference type="InterPro" id="IPR002386">
    <property type="entry name" value="Amicyanin/Pseudoazurin"/>
</dbReference>
<evidence type="ECO:0000256" key="5">
    <source>
        <dbReference type="ARBA" id="ARBA00022982"/>
    </source>
</evidence>
<dbReference type="Gene3D" id="2.60.40.420">
    <property type="entry name" value="Cupredoxins - blue copper proteins"/>
    <property type="match status" value="1"/>
</dbReference>
<keyword evidence="9" id="KW-0732">Signal</keyword>
<keyword evidence="3 8" id="KW-0479">Metal-binding</keyword>